<dbReference type="AlphaFoldDB" id="A0A0F8XJ78"/>
<keyword evidence="4" id="KW-1003">Cell membrane</keyword>
<name>A0A0F8XJ78_9ZZZZ</name>
<dbReference type="Gene3D" id="1.20.58.1610">
    <property type="entry name" value="NADH:ubiquinone/plastoquinone oxidoreductase, chain 3"/>
    <property type="match status" value="1"/>
</dbReference>
<dbReference type="Pfam" id="PF00507">
    <property type="entry name" value="Oxidored_q4"/>
    <property type="match status" value="1"/>
</dbReference>
<keyword evidence="7" id="KW-1278">Translocase</keyword>
<evidence type="ECO:0000256" key="8">
    <source>
        <dbReference type="ARBA" id="ARBA00022989"/>
    </source>
</evidence>
<keyword evidence="10 11" id="KW-0472">Membrane</keyword>
<sequence>MFPSNLDTIISLIVFGLIGTGFVLFSYAMVRFLAPRAKNKVKFEPYECGEEVHGKPWVNIHVRYYIFAMMFLIFDVET</sequence>
<dbReference type="GO" id="GO:0048038">
    <property type="term" value="F:quinone binding"/>
    <property type="evidence" value="ECO:0007669"/>
    <property type="project" value="UniProtKB-KW"/>
</dbReference>
<evidence type="ECO:0000256" key="11">
    <source>
        <dbReference type="SAM" id="Phobius"/>
    </source>
</evidence>
<proteinExistence type="inferred from homology"/>
<keyword evidence="3" id="KW-0813">Transport</keyword>
<dbReference type="GO" id="GO:0008137">
    <property type="term" value="F:NADH dehydrogenase (ubiquinone) activity"/>
    <property type="evidence" value="ECO:0007669"/>
    <property type="project" value="InterPro"/>
</dbReference>
<reference evidence="12" key="1">
    <citation type="journal article" date="2015" name="Nature">
        <title>Complex archaea that bridge the gap between prokaryotes and eukaryotes.</title>
        <authorList>
            <person name="Spang A."/>
            <person name="Saw J.H."/>
            <person name="Jorgensen S.L."/>
            <person name="Zaremba-Niedzwiedzka K."/>
            <person name="Martijn J."/>
            <person name="Lind A.E."/>
            <person name="van Eijk R."/>
            <person name="Schleper C."/>
            <person name="Guy L."/>
            <person name="Ettema T.J."/>
        </authorList>
    </citation>
    <scope>NUCLEOTIDE SEQUENCE</scope>
</reference>
<evidence type="ECO:0000256" key="3">
    <source>
        <dbReference type="ARBA" id="ARBA00022448"/>
    </source>
</evidence>
<keyword evidence="5 11" id="KW-0812">Transmembrane</keyword>
<keyword evidence="8 11" id="KW-1133">Transmembrane helix</keyword>
<evidence type="ECO:0000256" key="10">
    <source>
        <dbReference type="ARBA" id="ARBA00023136"/>
    </source>
</evidence>
<dbReference type="GO" id="GO:0030964">
    <property type="term" value="C:NADH dehydrogenase complex"/>
    <property type="evidence" value="ECO:0007669"/>
    <property type="project" value="TreeGrafter"/>
</dbReference>
<evidence type="ECO:0000256" key="1">
    <source>
        <dbReference type="ARBA" id="ARBA00004370"/>
    </source>
</evidence>
<evidence type="ECO:0000256" key="4">
    <source>
        <dbReference type="ARBA" id="ARBA00022475"/>
    </source>
</evidence>
<keyword evidence="6" id="KW-0874">Quinone</keyword>
<evidence type="ECO:0000313" key="12">
    <source>
        <dbReference type="EMBL" id="KKK69192.1"/>
    </source>
</evidence>
<evidence type="ECO:0008006" key="13">
    <source>
        <dbReference type="Google" id="ProtNLM"/>
    </source>
</evidence>
<comment type="caution">
    <text evidence="12">The sequence shown here is derived from an EMBL/GenBank/DDBJ whole genome shotgun (WGS) entry which is preliminary data.</text>
</comment>
<evidence type="ECO:0000256" key="6">
    <source>
        <dbReference type="ARBA" id="ARBA00022719"/>
    </source>
</evidence>
<dbReference type="PANTHER" id="PTHR11058:SF22">
    <property type="entry name" value="NADH-QUINONE OXIDOREDUCTASE SUBUNIT A"/>
    <property type="match status" value="1"/>
</dbReference>
<protein>
    <recommendedName>
        <fullName evidence="13">NADH-quinone oxidoreductase subunit</fullName>
    </recommendedName>
</protein>
<dbReference type="InterPro" id="IPR000440">
    <property type="entry name" value="NADH_UbQ/plastoQ_OxRdtase_su3"/>
</dbReference>
<dbReference type="InterPro" id="IPR038430">
    <property type="entry name" value="NDAH_ubi_oxred_su3_sf"/>
</dbReference>
<feature type="non-terminal residue" evidence="12">
    <location>
        <position position="78"/>
    </location>
</feature>
<evidence type="ECO:0000256" key="9">
    <source>
        <dbReference type="ARBA" id="ARBA00023027"/>
    </source>
</evidence>
<gene>
    <name evidence="12" type="ORF">LCGC14_2936490</name>
</gene>
<evidence type="ECO:0000256" key="2">
    <source>
        <dbReference type="ARBA" id="ARBA00008472"/>
    </source>
</evidence>
<evidence type="ECO:0000256" key="5">
    <source>
        <dbReference type="ARBA" id="ARBA00022692"/>
    </source>
</evidence>
<dbReference type="PANTHER" id="PTHR11058">
    <property type="entry name" value="NADH-UBIQUINONE OXIDOREDUCTASE CHAIN 3"/>
    <property type="match status" value="1"/>
</dbReference>
<keyword evidence="9" id="KW-0520">NAD</keyword>
<comment type="similarity">
    <text evidence="2">Belongs to the complex I subunit 3 family.</text>
</comment>
<comment type="subcellular location">
    <subcellularLocation>
        <location evidence="1">Membrane</location>
    </subcellularLocation>
</comment>
<dbReference type="EMBL" id="LAZR01058772">
    <property type="protein sequence ID" value="KKK69192.1"/>
    <property type="molecule type" value="Genomic_DNA"/>
</dbReference>
<evidence type="ECO:0000256" key="7">
    <source>
        <dbReference type="ARBA" id="ARBA00022967"/>
    </source>
</evidence>
<accession>A0A0F8XJ78</accession>
<organism evidence="12">
    <name type="scientific">marine sediment metagenome</name>
    <dbReference type="NCBI Taxonomy" id="412755"/>
    <lineage>
        <taxon>unclassified sequences</taxon>
        <taxon>metagenomes</taxon>
        <taxon>ecological metagenomes</taxon>
    </lineage>
</organism>
<feature type="transmembrane region" description="Helical" evidence="11">
    <location>
        <begin position="12"/>
        <end position="34"/>
    </location>
</feature>